<dbReference type="VEuPathDB" id="FungiDB:jhhlp_002843"/>
<evidence type="ECO:0000256" key="2">
    <source>
        <dbReference type="SAM" id="Phobius"/>
    </source>
</evidence>
<feature type="transmembrane region" description="Helical" evidence="2">
    <location>
        <begin position="53"/>
        <end position="77"/>
    </location>
</feature>
<dbReference type="Pfam" id="PF16015">
    <property type="entry name" value="Promethin"/>
    <property type="match status" value="1"/>
</dbReference>
<evidence type="ECO:0000313" key="4">
    <source>
        <dbReference type="Proteomes" id="UP000233524"/>
    </source>
</evidence>
<dbReference type="OrthoDB" id="3928876at2759"/>
<feature type="region of interest" description="Disordered" evidence="1">
    <location>
        <begin position="144"/>
        <end position="169"/>
    </location>
</feature>
<dbReference type="EMBL" id="NLAX01000008">
    <property type="protein sequence ID" value="PKS11082.1"/>
    <property type="molecule type" value="Genomic_DNA"/>
</dbReference>
<comment type="caution">
    <text evidence="3">The sequence shown here is derived from an EMBL/GenBank/DDBJ whole genome shotgun (WGS) entry which is preliminary data.</text>
</comment>
<protein>
    <submittedName>
        <fullName evidence="3">Uncharacterized protein</fullName>
    </submittedName>
</protein>
<dbReference type="InParanoid" id="A0A2N3NFD8"/>
<keyword evidence="2" id="KW-0812">Transmembrane</keyword>
<dbReference type="AlphaFoldDB" id="A0A2N3NFD8"/>
<sequence length="185" mass="19905">MGANSYDSVKGTVEKRASGLVAFLTRQLNRVVSPDTRQMAYNAIYGFAQERPLLASFLFTQLLFSFIPILVFGAFVLSTIAFSFGIALVFTLFWAGVALLVLIPTLLLTSSLAVMAYIWAVSSFFIARQVYAWIPGTGEETREYGNRSSAAGQGNGNVGNGGVPRFDCGAERPSYGTAVKVSSDS</sequence>
<dbReference type="STRING" id="41688.A0A2N3NFD8"/>
<keyword evidence="4" id="KW-1185">Reference proteome</keyword>
<feature type="compositionally biased region" description="Gly residues" evidence="1">
    <location>
        <begin position="153"/>
        <end position="162"/>
    </location>
</feature>
<keyword evidence="2" id="KW-1133">Transmembrane helix</keyword>
<reference evidence="3 4" key="1">
    <citation type="journal article" date="2017" name="G3 (Bethesda)">
        <title>First Draft Genome Sequence of the Pathogenic Fungus Lomentospora prolificans (Formerly Scedosporium prolificans).</title>
        <authorList>
            <person name="Luo R."/>
            <person name="Zimin A."/>
            <person name="Workman R."/>
            <person name="Fan Y."/>
            <person name="Pertea G."/>
            <person name="Grossman N."/>
            <person name="Wear M.P."/>
            <person name="Jia B."/>
            <person name="Miller H."/>
            <person name="Casadevall A."/>
            <person name="Timp W."/>
            <person name="Zhang S.X."/>
            <person name="Salzberg S.L."/>
        </authorList>
    </citation>
    <scope>NUCLEOTIDE SEQUENCE [LARGE SCALE GENOMIC DNA]</scope>
    <source>
        <strain evidence="3 4">JHH-5317</strain>
    </source>
</reference>
<feature type="transmembrane region" description="Helical" evidence="2">
    <location>
        <begin position="84"/>
        <end position="108"/>
    </location>
</feature>
<gene>
    <name evidence="3" type="ORF">jhhlp_002843</name>
</gene>
<accession>A0A2N3NFD8</accession>
<evidence type="ECO:0000256" key="1">
    <source>
        <dbReference type="SAM" id="MobiDB-lite"/>
    </source>
</evidence>
<keyword evidence="2" id="KW-0472">Membrane</keyword>
<dbReference type="Proteomes" id="UP000233524">
    <property type="component" value="Unassembled WGS sequence"/>
</dbReference>
<proteinExistence type="predicted"/>
<name>A0A2N3NFD8_9PEZI</name>
<feature type="transmembrane region" description="Helical" evidence="2">
    <location>
        <begin position="114"/>
        <end position="134"/>
    </location>
</feature>
<organism evidence="3 4">
    <name type="scientific">Lomentospora prolificans</name>
    <dbReference type="NCBI Taxonomy" id="41688"/>
    <lineage>
        <taxon>Eukaryota</taxon>
        <taxon>Fungi</taxon>
        <taxon>Dikarya</taxon>
        <taxon>Ascomycota</taxon>
        <taxon>Pezizomycotina</taxon>
        <taxon>Sordariomycetes</taxon>
        <taxon>Hypocreomycetidae</taxon>
        <taxon>Microascales</taxon>
        <taxon>Microascaceae</taxon>
        <taxon>Lomentospora</taxon>
    </lineage>
</organism>
<evidence type="ECO:0000313" key="3">
    <source>
        <dbReference type="EMBL" id="PKS11082.1"/>
    </source>
</evidence>